<dbReference type="PANTHER" id="PTHR47506">
    <property type="entry name" value="TRANSCRIPTIONAL REGULATORY PROTEIN"/>
    <property type="match status" value="1"/>
</dbReference>
<feature type="domain" description="HTH tetR-type" evidence="5">
    <location>
        <begin position="20"/>
        <end position="80"/>
    </location>
</feature>
<name>A0ABT9H9X3_9SPHN</name>
<dbReference type="InterPro" id="IPR036271">
    <property type="entry name" value="Tet_transcr_reg_TetR-rel_C_sf"/>
</dbReference>
<dbReference type="InterPro" id="IPR001647">
    <property type="entry name" value="HTH_TetR"/>
</dbReference>
<evidence type="ECO:0000256" key="3">
    <source>
        <dbReference type="ARBA" id="ARBA00023163"/>
    </source>
</evidence>
<accession>A0ABT9H9X3</accession>
<keyword evidence="7" id="KW-1185">Reference proteome</keyword>
<proteinExistence type="predicted"/>
<dbReference type="PROSITE" id="PS50977">
    <property type="entry name" value="HTH_TETR_2"/>
    <property type="match status" value="2"/>
</dbReference>
<evidence type="ECO:0000313" key="6">
    <source>
        <dbReference type="EMBL" id="MDP4540125.1"/>
    </source>
</evidence>
<evidence type="ECO:0000313" key="7">
    <source>
        <dbReference type="Proteomes" id="UP001235664"/>
    </source>
</evidence>
<dbReference type="PRINTS" id="PR00455">
    <property type="entry name" value="HTHTETR"/>
</dbReference>
<organism evidence="6 7">
    <name type="scientific">Qipengyuania benthica</name>
    <dbReference type="NCBI Taxonomy" id="3067651"/>
    <lineage>
        <taxon>Bacteria</taxon>
        <taxon>Pseudomonadati</taxon>
        <taxon>Pseudomonadota</taxon>
        <taxon>Alphaproteobacteria</taxon>
        <taxon>Sphingomonadales</taxon>
        <taxon>Erythrobacteraceae</taxon>
        <taxon>Qipengyuania</taxon>
    </lineage>
</organism>
<feature type="DNA-binding region" description="H-T-H motif" evidence="4">
    <location>
        <begin position="252"/>
        <end position="271"/>
    </location>
</feature>
<dbReference type="Pfam" id="PF00440">
    <property type="entry name" value="TetR_N"/>
    <property type="match status" value="2"/>
</dbReference>
<keyword evidence="2 4" id="KW-0238">DNA-binding</keyword>
<feature type="DNA-binding region" description="H-T-H motif" evidence="4">
    <location>
        <begin position="43"/>
        <end position="62"/>
    </location>
</feature>
<keyword evidence="3" id="KW-0804">Transcription</keyword>
<reference evidence="6 7" key="1">
    <citation type="submission" date="2023-08" db="EMBL/GenBank/DDBJ databases">
        <title>genomic of DY56.</title>
        <authorList>
            <person name="Wang Y."/>
        </authorList>
    </citation>
    <scope>NUCLEOTIDE SEQUENCE [LARGE SCALE GENOMIC DNA]</scope>
    <source>
        <strain evidence="6 7">DY56-A-20</strain>
    </source>
</reference>
<gene>
    <name evidence="6" type="ORF">Q9K01_10850</name>
</gene>
<evidence type="ECO:0000256" key="1">
    <source>
        <dbReference type="ARBA" id="ARBA00023015"/>
    </source>
</evidence>
<dbReference type="Gene3D" id="1.10.357.10">
    <property type="entry name" value="Tetracycline Repressor, domain 2"/>
    <property type="match status" value="2"/>
</dbReference>
<dbReference type="Proteomes" id="UP001235664">
    <property type="component" value="Unassembled WGS sequence"/>
</dbReference>
<dbReference type="SUPFAM" id="SSF46689">
    <property type="entry name" value="Homeodomain-like"/>
    <property type="match status" value="2"/>
</dbReference>
<evidence type="ECO:0000256" key="4">
    <source>
        <dbReference type="PROSITE-ProRule" id="PRU00335"/>
    </source>
</evidence>
<comment type="caution">
    <text evidence="6">The sequence shown here is derived from an EMBL/GenBank/DDBJ whole genome shotgun (WGS) entry which is preliminary data.</text>
</comment>
<dbReference type="EMBL" id="JAVAIL010000003">
    <property type="protein sequence ID" value="MDP4540125.1"/>
    <property type="molecule type" value="Genomic_DNA"/>
</dbReference>
<protein>
    <submittedName>
        <fullName evidence="6">TetR family transcriptional regulator</fullName>
    </submittedName>
</protein>
<dbReference type="PANTHER" id="PTHR47506:SF1">
    <property type="entry name" value="HTH-TYPE TRANSCRIPTIONAL REGULATOR YJDC"/>
    <property type="match status" value="1"/>
</dbReference>
<dbReference type="InterPro" id="IPR041490">
    <property type="entry name" value="KstR2_TetR_C"/>
</dbReference>
<dbReference type="Pfam" id="PF17932">
    <property type="entry name" value="TetR_C_24"/>
    <property type="match status" value="1"/>
</dbReference>
<keyword evidence="1" id="KW-0805">Transcription regulation</keyword>
<feature type="domain" description="HTH tetR-type" evidence="5">
    <location>
        <begin position="229"/>
        <end position="289"/>
    </location>
</feature>
<dbReference type="Gene3D" id="1.10.10.60">
    <property type="entry name" value="Homeodomain-like"/>
    <property type="match status" value="2"/>
</dbReference>
<dbReference type="InterPro" id="IPR009057">
    <property type="entry name" value="Homeodomain-like_sf"/>
</dbReference>
<dbReference type="SUPFAM" id="SSF48498">
    <property type="entry name" value="Tetracyclin repressor-like, C-terminal domain"/>
    <property type="match status" value="1"/>
</dbReference>
<sequence length="421" mass="46678">MANAGAKKGADTGKETKRFGEKRQAVIHAASRSINEVGLQATTLSGVARAIGLNATSVTYYFPRKDRLAVAVYEETLERLEDMASEALAQGDPAACLRKYIALHVALRGRIRRGESGLITSLSEIRTLDVEARGPLLTRYRQMVDTVRAFFGEPRSHHERTVFAARTYVLLEAMMWWPVWSLRYSYLDFPRVEERLFDILANGLPSAVGRWQPPGLADTGWRSDTGSLPSQNDEFLRAATVMINERGYRGASVNRIAEVLNVTKGSFYHHHEGKDELVLACFQRSYDRLSAVQMAGQHSEGDYWTRLSGTLAELLDLQFFDAMPLLRTTALQALDSEQKADVVTRSNRLARRFAGFLIDGIADGSVRPIDPLVASQVIMSTLNGAYEARNWAARFGDPAGAIETYATTLTSGLLAPVEERT</sequence>
<evidence type="ECO:0000256" key="2">
    <source>
        <dbReference type="ARBA" id="ARBA00023125"/>
    </source>
</evidence>
<dbReference type="RefSeq" id="WP_305930266.1">
    <property type="nucleotide sequence ID" value="NZ_JAVAIL010000003.1"/>
</dbReference>
<evidence type="ECO:0000259" key="5">
    <source>
        <dbReference type="PROSITE" id="PS50977"/>
    </source>
</evidence>